<comment type="caution">
    <text evidence="1">The sequence shown here is derived from an EMBL/GenBank/DDBJ whole genome shotgun (WGS) entry which is preliminary data.</text>
</comment>
<proteinExistence type="predicted"/>
<name>A0ABU3T132_9ALTE</name>
<dbReference type="EMBL" id="JAWDIO010000002">
    <property type="protein sequence ID" value="MDU0355979.1"/>
    <property type="molecule type" value="Genomic_DNA"/>
</dbReference>
<evidence type="ECO:0000313" key="1">
    <source>
        <dbReference type="EMBL" id="MDU0355979.1"/>
    </source>
</evidence>
<reference evidence="1 2" key="1">
    <citation type="submission" date="2023-10" db="EMBL/GenBank/DDBJ databases">
        <title>Glaciecola aquimarina strain GGW-M5 nov., isolated from a coastal seawater.</title>
        <authorList>
            <person name="Bayburt H."/>
            <person name="Kim J.M."/>
            <person name="Choi B.J."/>
            <person name="Jeon C.O."/>
        </authorList>
    </citation>
    <scope>NUCLEOTIDE SEQUENCE [LARGE SCALE GENOMIC DNA]</scope>
    <source>
        <strain evidence="1 2">KCTC 32108</strain>
    </source>
</reference>
<gene>
    <name evidence="1" type="ORF">RS130_20655</name>
</gene>
<evidence type="ECO:0000313" key="2">
    <source>
        <dbReference type="Proteomes" id="UP001247805"/>
    </source>
</evidence>
<accession>A0ABU3T132</accession>
<dbReference type="Proteomes" id="UP001247805">
    <property type="component" value="Unassembled WGS sequence"/>
</dbReference>
<dbReference type="RefSeq" id="WP_316027490.1">
    <property type="nucleotide sequence ID" value="NZ_JAWDIO010000002.1"/>
</dbReference>
<sequence length="51" mass="5772">MDRIVFVMDDDAPLSRSAEVTFRNLKFYENQPDKLPKGSTLSTIRVGLANN</sequence>
<organism evidence="1 2">
    <name type="scientific">Paraglaciecola aquimarina</name>
    <dbReference type="NCBI Taxonomy" id="1235557"/>
    <lineage>
        <taxon>Bacteria</taxon>
        <taxon>Pseudomonadati</taxon>
        <taxon>Pseudomonadota</taxon>
        <taxon>Gammaproteobacteria</taxon>
        <taxon>Alteromonadales</taxon>
        <taxon>Alteromonadaceae</taxon>
        <taxon>Paraglaciecola</taxon>
    </lineage>
</organism>
<keyword evidence="2" id="KW-1185">Reference proteome</keyword>
<protein>
    <submittedName>
        <fullName evidence="1">Uncharacterized protein</fullName>
    </submittedName>
</protein>